<evidence type="ECO:0000313" key="1">
    <source>
        <dbReference type="EMBL" id="KRL92186.1"/>
    </source>
</evidence>
<name>A0A0R1UL21_9LACO</name>
<organism evidence="1 2">
    <name type="scientific">Limosilactobacillus equigenerosi DSM 18793 = JCM 14505</name>
    <dbReference type="NCBI Taxonomy" id="1423742"/>
    <lineage>
        <taxon>Bacteria</taxon>
        <taxon>Bacillati</taxon>
        <taxon>Bacillota</taxon>
        <taxon>Bacilli</taxon>
        <taxon>Lactobacillales</taxon>
        <taxon>Lactobacillaceae</taxon>
        <taxon>Limosilactobacillus</taxon>
    </lineage>
</organism>
<dbReference type="EMBL" id="AZGC01000059">
    <property type="protein sequence ID" value="KRL92186.1"/>
    <property type="molecule type" value="Genomic_DNA"/>
</dbReference>
<dbReference type="AlphaFoldDB" id="A0A0R1UL21"/>
<keyword evidence="2" id="KW-1185">Reference proteome</keyword>
<dbReference type="STRING" id="417373.GCA_001570685_00850"/>
<dbReference type="Proteomes" id="UP000051084">
    <property type="component" value="Unassembled WGS sequence"/>
</dbReference>
<evidence type="ECO:0000313" key="2">
    <source>
        <dbReference type="Proteomes" id="UP000051084"/>
    </source>
</evidence>
<proteinExistence type="predicted"/>
<dbReference type="RefSeq" id="WP_054653219.1">
    <property type="nucleotide sequence ID" value="NZ_AZGC01000059.1"/>
</dbReference>
<sequence>MSDGAILRRMSEISNAISALKSTASSLDSLKTNSVKHASSNYWAGTYKSGKYDHHVDKIDKDIRKAKQTVRDDVEHGIAKLHQLAGQLKKPESQLAASRIISNTSVYG</sequence>
<comment type="caution">
    <text evidence="1">The sequence shown here is derived from an EMBL/GenBank/DDBJ whole genome shotgun (WGS) entry which is preliminary data.</text>
</comment>
<reference evidence="1 2" key="1">
    <citation type="journal article" date="2015" name="Genome Announc.">
        <title>Expanding the biotechnology potential of lactobacilli through comparative genomics of 213 strains and associated genera.</title>
        <authorList>
            <person name="Sun Z."/>
            <person name="Harris H.M."/>
            <person name="McCann A."/>
            <person name="Guo C."/>
            <person name="Argimon S."/>
            <person name="Zhang W."/>
            <person name="Yang X."/>
            <person name="Jeffery I.B."/>
            <person name="Cooney J.C."/>
            <person name="Kagawa T.F."/>
            <person name="Liu W."/>
            <person name="Song Y."/>
            <person name="Salvetti E."/>
            <person name="Wrobel A."/>
            <person name="Rasinkangas P."/>
            <person name="Parkhill J."/>
            <person name="Rea M.C."/>
            <person name="O'Sullivan O."/>
            <person name="Ritari J."/>
            <person name="Douillard F.P."/>
            <person name="Paul Ross R."/>
            <person name="Yang R."/>
            <person name="Briner A.E."/>
            <person name="Felis G.E."/>
            <person name="de Vos W.M."/>
            <person name="Barrangou R."/>
            <person name="Klaenhammer T.R."/>
            <person name="Caufield P.W."/>
            <person name="Cui Y."/>
            <person name="Zhang H."/>
            <person name="O'Toole P.W."/>
        </authorList>
    </citation>
    <scope>NUCLEOTIDE SEQUENCE [LARGE SCALE GENOMIC DNA]</scope>
    <source>
        <strain evidence="1 2">DSM 18793</strain>
    </source>
</reference>
<dbReference type="PATRIC" id="fig|1423742.4.peg.437"/>
<gene>
    <name evidence="1" type="ORF">FC21_GL000421</name>
</gene>
<accession>A0A0R1UL21</accession>
<dbReference type="OrthoDB" id="899529at91061"/>
<protein>
    <submittedName>
        <fullName evidence="1">Uncharacterized protein</fullName>
    </submittedName>
</protein>